<name>A0A023AYV2_GRENI</name>
<gene>
    <name evidence="1" type="ORF">GNI_157230</name>
</gene>
<dbReference type="EMBL" id="AFNH02001172">
    <property type="protein sequence ID" value="EZG43841.1"/>
    <property type="molecule type" value="Genomic_DNA"/>
</dbReference>
<dbReference type="AlphaFoldDB" id="A0A023AYV2"/>
<evidence type="ECO:0000313" key="2">
    <source>
        <dbReference type="Proteomes" id="UP000019763"/>
    </source>
</evidence>
<comment type="caution">
    <text evidence="1">The sequence shown here is derived from an EMBL/GenBank/DDBJ whole genome shotgun (WGS) entry which is preliminary data.</text>
</comment>
<protein>
    <submittedName>
        <fullName evidence="1">Oocyst wall protein</fullName>
    </submittedName>
</protein>
<proteinExistence type="predicted"/>
<sequence>MRTLLAVAAAVSANKLDKKGSYTSAVAAGMPIISCPEGYTQEGNRCAKQLIQPQIATCQEGVLQPDNTCLIIQGPLKICPADYVAIGNGCSRTRTAAATLSCPMGYAFEPGHKKAGGVCTKTETVAQWGCPGGTIQQGDICVSEHRVVANIQCPEGTLAQGLSCIHSEIYDCTTGPAYVHKHETHGHKRVLAEDYEEFDLGFEFDESAVERELKKLKGVTNVYPQEQISVVQQKCERRVSVNPLVSCPKGTLVGRECVYAEQQSMVPISPAVNLQTAAPTATCPGGYSPCATGKKKVSSDCCATEETPVHYQCPGGFSLQGDLCQAVRQADWICSTPGYTKHKHHNQQCVQTQYVEPTITYSTQVTCVGKECTEAKVKHSGHGGHNGNFLY</sequence>
<accession>A0A023AYV2</accession>
<dbReference type="GeneID" id="22915455"/>
<dbReference type="RefSeq" id="XP_011132962.1">
    <property type="nucleotide sequence ID" value="XM_011134660.1"/>
</dbReference>
<dbReference type="OrthoDB" id="7250310at2759"/>
<dbReference type="OMA" id="CCATEET"/>
<keyword evidence="2" id="KW-1185">Reference proteome</keyword>
<dbReference type="VEuPathDB" id="CryptoDB:GNI_157230"/>
<evidence type="ECO:0000313" key="1">
    <source>
        <dbReference type="EMBL" id="EZG43841.1"/>
    </source>
</evidence>
<dbReference type="Proteomes" id="UP000019763">
    <property type="component" value="Unassembled WGS sequence"/>
</dbReference>
<reference evidence="1" key="1">
    <citation type="submission" date="2013-12" db="EMBL/GenBank/DDBJ databases">
        <authorList>
            <person name="Omoto C.K."/>
            <person name="Sibley D."/>
            <person name="Venepally P."/>
            <person name="Hadjithomas M."/>
            <person name="Karamycheva S."/>
            <person name="Brunk B."/>
            <person name="Roos D."/>
            <person name="Caler E."/>
            <person name="Lorenzi H."/>
        </authorList>
    </citation>
    <scope>NUCLEOTIDE SEQUENCE</scope>
</reference>
<organism evidence="1 2">
    <name type="scientific">Gregarina niphandrodes</name>
    <name type="common">Septate eugregarine</name>
    <dbReference type="NCBI Taxonomy" id="110365"/>
    <lineage>
        <taxon>Eukaryota</taxon>
        <taxon>Sar</taxon>
        <taxon>Alveolata</taxon>
        <taxon>Apicomplexa</taxon>
        <taxon>Conoidasida</taxon>
        <taxon>Gregarinasina</taxon>
        <taxon>Eugregarinorida</taxon>
        <taxon>Gregarinidae</taxon>
        <taxon>Gregarina</taxon>
    </lineage>
</organism>